<proteinExistence type="predicted"/>
<protein>
    <recommendedName>
        <fullName evidence="3">Zn(2)-C6 fungal-type domain-containing protein</fullName>
    </recommendedName>
</protein>
<dbReference type="InterPro" id="IPR021858">
    <property type="entry name" value="Fun_TF"/>
</dbReference>
<evidence type="ECO:0000256" key="1">
    <source>
        <dbReference type="ARBA" id="ARBA00023242"/>
    </source>
</evidence>
<dbReference type="InParanoid" id="A0A132BDY6"/>
<dbReference type="Proteomes" id="UP000070700">
    <property type="component" value="Unassembled WGS sequence"/>
</dbReference>
<dbReference type="STRING" id="149040.A0A132BDY6"/>
<dbReference type="AlphaFoldDB" id="A0A132BDY6"/>
<evidence type="ECO:0000259" key="3">
    <source>
        <dbReference type="PROSITE" id="PS50048"/>
    </source>
</evidence>
<dbReference type="GeneID" id="28822099"/>
<reference evidence="4 5" key="1">
    <citation type="submission" date="2015-10" db="EMBL/GenBank/DDBJ databases">
        <title>Full genome of DAOMC 229536 Phialocephala scopiformis, a fungal endophyte of spruce producing the potent anti-insectan compound rugulosin.</title>
        <authorList>
            <consortium name="DOE Joint Genome Institute"/>
            <person name="Walker A.K."/>
            <person name="Frasz S.L."/>
            <person name="Seifert K.A."/>
            <person name="Miller J.D."/>
            <person name="Mondo S.J."/>
            <person name="Labutti K."/>
            <person name="Lipzen A."/>
            <person name="Dockter R."/>
            <person name="Kennedy M."/>
            <person name="Grigoriev I.V."/>
            <person name="Spatafora J.W."/>
        </authorList>
    </citation>
    <scope>NUCLEOTIDE SEQUENCE [LARGE SCALE GENOMIC DNA]</scope>
    <source>
        <strain evidence="4 5">CBS 120377</strain>
    </source>
</reference>
<evidence type="ECO:0000313" key="5">
    <source>
        <dbReference type="Proteomes" id="UP000070700"/>
    </source>
</evidence>
<dbReference type="PANTHER" id="PTHR47657">
    <property type="entry name" value="STEROL REGULATORY ELEMENT-BINDING PROTEIN ECM22"/>
    <property type="match status" value="1"/>
</dbReference>
<name>A0A132BDY6_MOLSC</name>
<dbReference type="InterPro" id="IPR052400">
    <property type="entry name" value="Zn2-C6_fungal_TF"/>
</dbReference>
<dbReference type="PROSITE" id="PS50048">
    <property type="entry name" value="ZN2_CY6_FUNGAL_2"/>
    <property type="match status" value="1"/>
</dbReference>
<organism evidence="4 5">
    <name type="scientific">Mollisia scopiformis</name>
    <name type="common">Conifer needle endophyte fungus</name>
    <name type="synonym">Phialocephala scopiformis</name>
    <dbReference type="NCBI Taxonomy" id="149040"/>
    <lineage>
        <taxon>Eukaryota</taxon>
        <taxon>Fungi</taxon>
        <taxon>Dikarya</taxon>
        <taxon>Ascomycota</taxon>
        <taxon>Pezizomycotina</taxon>
        <taxon>Leotiomycetes</taxon>
        <taxon>Helotiales</taxon>
        <taxon>Mollisiaceae</taxon>
        <taxon>Mollisia</taxon>
    </lineage>
</organism>
<dbReference type="SUPFAM" id="SSF57701">
    <property type="entry name" value="Zn2/Cys6 DNA-binding domain"/>
    <property type="match status" value="1"/>
</dbReference>
<feature type="compositionally biased region" description="Polar residues" evidence="2">
    <location>
        <begin position="38"/>
        <end position="48"/>
    </location>
</feature>
<sequence length="530" mass="58766">MATDYVTQFRRLRDEFRNAQEGGCANVDKALNLASFDSSWPTPGSEQHPSPDAFASGLTGNSSDEVPTSSPGKDLPSFTGAGSGIAANAFASGPSVREEEAASHLANPVASEIYPEHRPRKGHKKSRGGCFNCKKRKIKCQENQPACRNCTRKKLKCEYPAPKTLSALRSSFLYSPNPVTSVNLQSTPTVFTLTDMRLFHHYLLDAYPHLPVGNETAWLSQVPLIAHHNQYLMHAILGVAASHLELITGDDLSSVALHHRVRAIQGSGEALTQKNRAGSDGDALLASCYLLTFQSSYMKDGIPEFFQFVRGCTLVSNQLREEKLPMAFFLTAQDHFEFMEGRLMNLPVINPGILDGANISLDVLPPILELPVHFKFYDLLVECIAALRISSLQGYFKFITIYQAINLFDNQEFTDFSDPTNTISRILVGHFFAIQLMMLPILDREWGGRTKTTPCRMNLDWVARINDSIPSHMSYYLDWPTAVADAVLEELSGIHVTIPKLSILRKKIAPGKDVVLGWNLKRASSQRPAI</sequence>
<dbReference type="KEGG" id="psco:LY89DRAFT_656240"/>
<dbReference type="PRINTS" id="PR00755">
    <property type="entry name" value="AFLATOXINBRP"/>
</dbReference>
<dbReference type="EMBL" id="KQ947429">
    <property type="protein sequence ID" value="KUJ10463.1"/>
    <property type="molecule type" value="Genomic_DNA"/>
</dbReference>
<dbReference type="Pfam" id="PF11951">
    <property type="entry name" value="Fungal_trans_2"/>
    <property type="match status" value="1"/>
</dbReference>
<dbReference type="RefSeq" id="XP_018064818.1">
    <property type="nucleotide sequence ID" value="XM_018212373.1"/>
</dbReference>
<dbReference type="PROSITE" id="PS00463">
    <property type="entry name" value="ZN2_CY6_FUNGAL_1"/>
    <property type="match status" value="1"/>
</dbReference>
<dbReference type="Gene3D" id="4.10.240.10">
    <property type="entry name" value="Zn(2)-C6 fungal-type DNA-binding domain"/>
    <property type="match status" value="1"/>
</dbReference>
<dbReference type="GO" id="GO:0000981">
    <property type="term" value="F:DNA-binding transcription factor activity, RNA polymerase II-specific"/>
    <property type="evidence" value="ECO:0007669"/>
    <property type="project" value="InterPro"/>
</dbReference>
<evidence type="ECO:0000256" key="2">
    <source>
        <dbReference type="SAM" id="MobiDB-lite"/>
    </source>
</evidence>
<dbReference type="GO" id="GO:0008270">
    <property type="term" value="F:zinc ion binding"/>
    <property type="evidence" value="ECO:0007669"/>
    <property type="project" value="InterPro"/>
</dbReference>
<accession>A0A132BDY6</accession>
<evidence type="ECO:0000313" key="4">
    <source>
        <dbReference type="EMBL" id="KUJ10463.1"/>
    </source>
</evidence>
<dbReference type="SMART" id="SM00066">
    <property type="entry name" value="GAL4"/>
    <property type="match status" value="1"/>
</dbReference>
<dbReference type="Pfam" id="PF00172">
    <property type="entry name" value="Zn_clus"/>
    <property type="match status" value="1"/>
</dbReference>
<gene>
    <name evidence="4" type="ORF">LY89DRAFT_656240</name>
</gene>
<dbReference type="OrthoDB" id="416217at2759"/>
<dbReference type="InterPro" id="IPR001138">
    <property type="entry name" value="Zn2Cys6_DnaBD"/>
</dbReference>
<dbReference type="PANTHER" id="PTHR47657:SF7">
    <property type="entry name" value="STEROL REGULATORY ELEMENT-BINDING PROTEIN ECM22"/>
    <property type="match status" value="1"/>
</dbReference>
<keyword evidence="1" id="KW-0539">Nucleus</keyword>
<feature type="compositionally biased region" description="Polar residues" evidence="2">
    <location>
        <begin position="58"/>
        <end position="71"/>
    </location>
</feature>
<dbReference type="InterPro" id="IPR036864">
    <property type="entry name" value="Zn2-C6_fun-type_DNA-bd_sf"/>
</dbReference>
<dbReference type="CDD" id="cd00067">
    <property type="entry name" value="GAL4"/>
    <property type="match status" value="1"/>
</dbReference>
<feature type="region of interest" description="Disordered" evidence="2">
    <location>
        <begin position="96"/>
        <end position="126"/>
    </location>
</feature>
<feature type="region of interest" description="Disordered" evidence="2">
    <location>
        <begin position="38"/>
        <end position="79"/>
    </location>
</feature>
<feature type="domain" description="Zn(2)-C6 fungal-type" evidence="3">
    <location>
        <begin position="129"/>
        <end position="159"/>
    </location>
</feature>
<keyword evidence="5" id="KW-1185">Reference proteome</keyword>